<comment type="caution">
    <text evidence="2">The sequence shown here is derived from an EMBL/GenBank/DDBJ whole genome shotgun (WGS) entry which is preliminary data.</text>
</comment>
<feature type="chain" id="PRO_5004171435" evidence="1">
    <location>
        <begin position="30"/>
        <end position="229"/>
    </location>
</feature>
<protein>
    <submittedName>
        <fullName evidence="2">Uncharacterized protein</fullName>
    </submittedName>
</protein>
<dbReference type="OrthoDB" id="5298718at2"/>
<name>Q0EXM3_9PROT</name>
<accession>Q0EXM3</accession>
<keyword evidence="1" id="KW-0732">Signal</keyword>
<sequence>MNIRQRIQLAIVFTALPLLISMHAVPASAAPATTIPLTLADMDKHAEQIIDTLLAKDRVASRKHYQQLHHDIKLLDQMIKAAPYEEQRSRELLMTYSWLRVMNQEMGHKSWVGAAVAANQLSGMIIQTSHFPTLEERDIAWLNYLGREMELLTLEDPVANADLLSIRLITLENTWGRLRDELIRKFRNKPLLIQGDMLVDAIKSSKKPAETVALAKKLLDFVAQLEHSQ</sequence>
<dbReference type="Proteomes" id="UP000005297">
    <property type="component" value="Unassembled WGS sequence"/>
</dbReference>
<reference evidence="2 3" key="1">
    <citation type="submission" date="2006-09" db="EMBL/GenBank/DDBJ databases">
        <authorList>
            <person name="Emerson D."/>
            <person name="Ferriera S."/>
            <person name="Johnson J."/>
            <person name="Kravitz S."/>
            <person name="Halpern A."/>
            <person name="Remington K."/>
            <person name="Beeson K."/>
            <person name="Tran B."/>
            <person name="Rogers Y.-H."/>
            <person name="Friedman R."/>
            <person name="Venter J.C."/>
        </authorList>
    </citation>
    <scope>NUCLEOTIDE SEQUENCE [LARGE SCALE GENOMIC DNA]</scope>
    <source>
        <strain evidence="2 3">PV-1</strain>
    </source>
</reference>
<proteinExistence type="predicted"/>
<dbReference type="InParanoid" id="Q0EXM3"/>
<evidence type="ECO:0000313" key="3">
    <source>
        <dbReference type="Proteomes" id="UP000005297"/>
    </source>
</evidence>
<dbReference type="AlphaFoldDB" id="Q0EXM3"/>
<dbReference type="EMBL" id="AATS01000013">
    <property type="protein sequence ID" value="EAU54024.1"/>
    <property type="molecule type" value="Genomic_DNA"/>
</dbReference>
<feature type="signal peptide" evidence="1">
    <location>
        <begin position="1"/>
        <end position="29"/>
    </location>
</feature>
<organism evidence="2 3">
    <name type="scientific">Mariprofundus ferrooxydans PV-1</name>
    <dbReference type="NCBI Taxonomy" id="314345"/>
    <lineage>
        <taxon>Bacteria</taxon>
        <taxon>Pseudomonadati</taxon>
        <taxon>Pseudomonadota</taxon>
        <taxon>Candidatius Mariprofundia</taxon>
        <taxon>Mariprofundales</taxon>
        <taxon>Mariprofundaceae</taxon>
        <taxon>Mariprofundus</taxon>
    </lineage>
</organism>
<evidence type="ECO:0000313" key="2">
    <source>
        <dbReference type="EMBL" id="EAU54024.1"/>
    </source>
</evidence>
<dbReference type="HOGENOM" id="CLU_1208631_0_0_0"/>
<gene>
    <name evidence="2" type="ORF">SPV1_03268</name>
</gene>
<evidence type="ECO:0000256" key="1">
    <source>
        <dbReference type="SAM" id="SignalP"/>
    </source>
</evidence>
<dbReference type="RefSeq" id="WP_009850952.1">
    <property type="nucleotide sequence ID" value="NZ_DS022295.1"/>
</dbReference>
<dbReference type="STRING" id="314344.AL013_12390"/>
<keyword evidence="3" id="KW-1185">Reference proteome</keyword>